<dbReference type="PANTHER" id="PTHR46332">
    <property type="entry name" value="ASPARTATE BETA-HYDROXYLASE DOMAIN-CONTAINING PROTEIN 2"/>
    <property type="match status" value="1"/>
</dbReference>
<comment type="similarity">
    <text evidence="1">Belongs to the aspartyl/asparaginyl beta-hydroxylase family.</text>
</comment>
<keyword evidence="2" id="KW-0223">Dioxygenase</keyword>
<organism evidence="5 6">
    <name type="scientific">Prymnesium parvum</name>
    <name type="common">Toxic golden alga</name>
    <dbReference type="NCBI Taxonomy" id="97485"/>
    <lineage>
        <taxon>Eukaryota</taxon>
        <taxon>Haptista</taxon>
        <taxon>Haptophyta</taxon>
        <taxon>Prymnesiophyceae</taxon>
        <taxon>Prymnesiales</taxon>
        <taxon>Prymnesiaceae</taxon>
        <taxon>Prymnesium</taxon>
    </lineage>
</organism>
<evidence type="ECO:0000256" key="1">
    <source>
        <dbReference type="ARBA" id="ARBA00007730"/>
    </source>
</evidence>
<protein>
    <recommendedName>
        <fullName evidence="4">Aspartyl/asparaginy/proline hydroxylase domain-containing protein</fullName>
    </recommendedName>
</protein>
<dbReference type="InterPro" id="IPR027443">
    <property type="entry name" value="IPNS-like_sf"/>
</dbReference>
<evidence type="ECO:0000256" key="2">
    <source>
        <dbReference type="ARBA" id="ARBA00022964"/>
    </source>
</evidence>
<keyword evidence="6" id="KW-1185">Reference proteome</keyword>
<dbReference type="Pfam" id="PF05118">
    <property type="entry name" value="Asp_Arg_Hydrox"/>
    <property type="match status" value="1"/>
</dbReference>
<dbReference type="InterPro" id="IPR007803">
    <property type="entry name" value="Asp/Arg/Pro-Hydrxlase"/>
</dbReference>
<dbReference type="EMBL" id="JBGBPQ010000003">
    <property type="protein sequence ID" value="KAL1526492.1"/>
    <property type="molecule type" value="Genomic_DNA"/>
</dbReference>
<dbReference type="SUPFAM" id="SSF51197">
    <property type="entry name" value="Clavaminate synthase-like"/>
    <property type="match status" value="1"/>
</dbReference>
<gene>
    <name evidence="5" type="ORF">AB1Y20_015202</name>
</gene>
<dbReference type="InterPro" id="IPR051821">
    <property type="entry name" value="Asp/Asn_beta-hydroxylase"/>
</dbReference>
<dbReference type="AlphaFoldDB" id="A0AB34JZF5"/>
<evidence type="ECO:0000313" key="6">
    <source>
        <dbReference type="Proteomes" id="UP001515480"/>
    </source>
</evidence>
<evidence type="ECO:0000256" key="3">
    <source>
        <dbReference type="ARBA" id="ARBA00023002"/>
    </source>
</evidence>
<evidence type="ECO:0000313" key="5">
    <source>
        <dbReference type="EMBL" id="KAL1526492.1"/>
    </source>
</evidence>
<reference evidence="5 6" key="1">
    <citation type="journal article" date="2024" name="Science">
        <title>Giant polyketide synthase enzymes in the biosynthesis of giant marine polyether toxins.</title>
        <authorList>
            <person name="Fallon T.R."/>
            <person name="Shende V.V."/>
            <person name="Wierzbicki I.H."/>
            <person name="Pendleton A.L."/>
            <person name="Watervoot N.F."/>
            <person name="Auber R.P."/>
            <person name="Gonzalez D.J."/>
            <person name="Wisecaver J.H."/>
            <person name="Moore B.S."/>
        </authorList>
    </citation>
    <scope>NUCLEOTIDE SEQUENCE [LARGE SCALE GENOMIC DNA]</scope>
    <source>
        <strain evidence="5 6">12B1</strain>
    </source>
</reference>
<comment type="caution">
    <text evidence="5">The sequence shown here is derived from an EMBL/GenBank/DDBJ whole genome shotgun (WGS) entry which is preliminary data.</text>
</comment>
<dbReference type="PANTHER" id="PTHR46332:SF5">
    <property type="entry name" value="ASPARTATE BETA-HYDROXYLASE DOMAIN CONTAINING 2"/>
    <property type="match status" value="1"/>
</dbReference>
<dbReference type="Proteomes" id="UP001515480">
    <property type="component" value="Unassembled WGS sequence"/>
</dbReference>
<dbReference type="GO" id="GO:0016020">
    <property type="term" value="C:membrane"/>
    <property type="evidence" value="ECO:0007669"/>
    <property type="project" value="TreeGrafter"/>
</dbReference>
<evidence type="ECO:0000259" key="4">
    <source>
        <dbReference type="Pfam" id="PF05118"/>
    </source>
</evidence>
<keyword evidence="3" id="KW-0560">Oxidoreductase</keyword>
<accession>A0AB34JZF5</accession>
<proteinExistence type="inferred from homology"/>
<sequence>MSRGEGQPHGWRHDEDAAETARSQLLDKLERSPDFRHVAAWIAARRRHGGVVPPLSPFHEAGCPLLFPTLESRPFHDEPLERPPVLAEAVLLLERLAPVVRKELDALRHTTGFQPFRGRSNSRPSAPDGIGHLTHDAGDWSVFYLFAGGVDCSMQQGLCPRTTKLIRGIPHQSNSAFFSILSPGTHICPHCGPGNYRLRLHLGLHVPPGDGCRIRCADQIRTWEENQVLVLDDSFEHEVWNETDLPRVVLCVDIWHPSFSAAEVRLLEKTLQRGDMQVVAQGGSLISRVMRSYSNRSNAPLFDGLK</sequence>
<feature type="domain" description="Aspartyl/asparaginy/proline hydroxylase" evidence="4">
    <location>
        <begin position="98"/>
        <end position="257"/>
    </location>
</feature>
<dbReference type="GO" id="GO:0051213">
    <property type="term" value="F:dioxygenase activity"/>
    <property type="evidence" value="ECO:0007669"/>
    <property type="project" value="UniProtKB-KW"/>
</dbReference>
<name>A0AB34JZF5_PRYPA</name>
<dbReference type="Gene3D" id="2.60.120.330">
    <property type="entry name" value="B-lactam Antibiotic, Isopenicillin N Synthase, Chain"/>
    <property type="match status" value="1"/>
</dbReference>